<evidence type="ECO:0000259" key="7">
    <source>
        <dbReference type="PROSITE" id="PS50850"/>
    </source>
</evidence>
<dbReference type="PANTHER" id="PTHR23501:SF39">
    <property type="entry name" value="MULTIDRUG TRANSPORTER, PUTATIVE (AFU_ORTHOLOGUE AFUA_1G05010)-RELATED"/>
    <property type="match status" value="1"/>
</dbReference>
<accession>A0A1B8GLF1</accession>
<evidence type="ECO:0000313" key="9">
    <source>
        <dbReference type="Proteomes" id="UP000091956"/>
    </source>
</evidence>
<dbReference type="GeneID" id="28838679"/>
<evidence type="ECO:0000256" key="2">
    <source>
        <dbReference type="ARBA" id="ARBA00022692"/>
    </source>
</evidence>
<protein>
    <recommendedName>
        <fullName evidence="7">Major facilitator superfamily (MFS) profile domain-containing protein</fullName>
    </recommendedName>
</protein>
<dbReference type="SUPFAM" id="SSF103473">
    <property type="entry name" value="MFS general substrate transporter"/>
    <property type="match status" value="1"/>
</dbReference>
<reference evidence="8 9" key="1">
    <citation type="submission" date="2016-03" db="EMBL/GenBank/DDBJ databases">
        <title>Comparative genomics of Pseudogymnoascus destructans, the fungus causing white-nose syndrome of bats.</title>
        <authorList>
            <person name="Palmer J.M."/>
            <person name="Drees K.P."/>
            <person name="Foster J.T."/>
            <person name="Lindner D.L."/>
        </authorList>
    </citation>
    <scope>NUCLEOTIDE SEQUENCE [LARGE SCALE GENOMIC DNA]</scope>
    <source>
        <strain evidence="8 9">UAMH 10579</strain>
    </source>
</reference>
<gene>
    <name evidence="8" type="ORF">VE01_05293</name>
</gene>
<dbReference type="RefSeq" id="XP_018130359.1">
    <property type="nucleotide sequence ID" value="XM_018274758.2"/>
</dbReference>
<dbReference type="PANTHER" id="PTHR23501">
    <property type="entry name" value="MAJOR FACILITATOR SUPERFAMILY"/>
    <property type="match status" value="1"/>
</dbReference>
<proteinExistence type="predicted"/>
<dbReference type="InterPro" id="IPR020846">
    <property type="entry name" value="MFS_dom"/>
</dbReference>
<keyword evidence="4 6" id="KW-0472">Membrane</keyword>
<dbReference type="InterPro" id="IPR036259">
    <property type="entry name" value="MFS_trans_sf"/>
</dbReference>
<feature type="transmembrane region" description="Helical" evidence="6">
    <location>
        <begin position="210"/>
        <end position="228"/>
    </location>
</feature>
<feature type="transmembrane region" description="Helical" evidence="6">
    <location>
        <begin position="441"/>
        <end position="462"/>
    </location>
</feature>
<feature type="compositionally biased region" description="Low complexity" evidence="5">
    <location>
        <begin position="40"/>
        <end position="49"/>
    </location>
</feature>
<feature type="transmembrane region" description="Helical" evidence="6">
    <location>
        <begin position="396"/>
        <end position="421"/>
    </location>
</feature>
<feature type="transmembrane region" description="Helical" evidence="6">
    <location>
        <begin position="593"/>
        <end position="614"/>
    </location>
</feature>
<keyword evidence="3 6" id="KW-1133">Transmembrane helix</keyword>
<organism evidence="8 9">
    <name type="scientific">Pseudogymnoascus verrucosus</name>
    <dbReference type="NCBI Taxonomy" id="342668"/>
    <lineage>
        <taxon>Eukaryota</taxon>
        <taxon>Fungi</taxon>
        <taxon>Dikarya</taxon>
        <taxon>Ascomycota</taxon>
        <taxon>Pezizomycotina</taxon>
        <taxon>Leotiomycetes</taxon>
        <taxon>Thelebolales</taxon>
        <taxon>Thelebolaceae</taxon>
        <taxon>Pseudogymnoascus</taxon>
    </lineage>
</organism>
<feature type="transmembrane region" description="Helical" evidence="6">
    <location>
        <begin position="182"/>
        <end position="204"/>
    </location>
</feature>
<dbReference type="GO" id="GO:0005886">
    <property type="term" value="C:plasma membrane"/>
    <property type="evidence" value="ECO:0007669"/>
    <property type="project" value="TreeGrafter"/>
</dbReference>
<feature type="transmembrane region" description="Helical" evidence="6">
    <location>
        <begin position="353"/>
        <end position="375"/>
    </location>
</feature>
<feature type="transmembrane region" description="Helical" evidence="6">
    <location>
        <begin position="469"/>
        <end position="488"/>
    </location>
</feature>
<evidence type="ECO:0000256" key="6">
    <source>
        <dbReference type="SAM" id="Phobius"/>
    </source>
</evidence>
<evidence type="ECO:0000256" key="3">
    <source>
        <dbReference type="ARBA" id="ARBA00022989"/>
    </source>
</evidence>
<evidence type="ECO:0000256" key="4">
    <source>
        <dbReference type="ARBA" id="ARBA00023136"/>
    </source>
</evidence>
<feature type="transmembrane region" description="Helical" evidence="6">
    <location>
        <begin position="151"/>
        <end position="170"/>
    </location>
</feature>
<dbReference type="AlphaFoldDB" id="A0A1B8GLF1"/>
<feature type="transmembrane region" description="Helical" evidence="6">
    <location>
        <begin position="494"/>
        <end position="513"/>
    </location>
</feature>
<feature type="region of interest" description="Disordered" evidence="5">
    <location>
        <begin position="14"/>
        <end position="56"/>
    </location>
</feature>
<dbReference type="Gene3D" id="1.20.1250.20">
    <property type="entry name" value="MFS general substrate transporter like domains"/>
    <property type="match status" value="1"/>
</dbReference>
<reference evidence="9" key="2">
    <citation type="journal article" date="2018" name="Nat. Commun.">
        <title>Extreme sensitivity to ultraviolet light in the fungal pathogen causing white-nose syndrome of bats.</title>
        <authorList>
            <person name="Palmer J.M."/>
            <person name="Drees K.P."/>
            <person name="Foster J.T."/>
            <person name="Lindner D.L."/>
        </authorList>
    </citation>
    <scope>NUCLEOTIDE SEQUENCE [LARGE SCALE GENOMIC DNA]</scope>
    <source>
        <strain evidence="9">UAMH 10579</strain>
    </source>
</reference>
<name>A0A1B8GLF1_9PEZI</name>
<dbReference type="EMBL" id="KV460227">
    <property type="protein sequence ID" value="OBT96626.1"/>
    <property type="molecule type" value="Genomic_DNA"/>
</dbReference>
<feature type="transmembrane region" description="Helical" evidence="6">
    <location>
        <begin position="268"/>
        <end position="288"/>
    </location>
</feature>
<dbReference type="Proteomes" id="UP000091956">
    <property type="component" value="Unassembled WGS sequence"/>
</dbReference>
<feature type="transmembrane region" description="Helical" evidence="6">
    <location>
        <begin position="114"/>
        <end position="139"/>
    </location>
</feature>
<dbReference type="GO" id="GO:0022857">
    <property type="term" value="F:transmembrane transporter activity"/>
    <property type="evidence" value="ECO:0007669"/>
    <property type="project" value="InterPro"/>
</dbReference>
<feature type="domain" description="Major facilitator superfamily (MFS) profile" evidence="7">
    <location>
        <begin position="114"/>
        <end position="619"/>
    </location>
</feature>
<sequence length="647" mass="70483">MAYLAYKWYKNRKNKLPVESSEPDTSEPSYPTEPSKLYEPTKPTKASKPTKSEKKRDCIHRRGVSQISESAMELTAHPDGAPEVHEKTDLVDNSSPCAECKEAKRAARIYRWRIISGLFVPFLVQSLDVTIIAGALPFIASDFNQLAQLNWIVSAFNLTSACFIPSWGQLADVFGRYYAMQFSLIFMVIGSVLCAAAPVTSFPMLLVGRALQGIGCAGMLINTKVILADKVTLEENAKNNTIFTIVGGVGYGIGPVVGGYLTQVSWRWCFIINIPLGLIGMVLVHFVLRPELLGPQEIKRVDGVTDVNIEQTFKARLLTIDYGGQILFLFGLGLLVLALTWAGSSYAWNSVQILAPLIIGVALLAAFIVWEYLMLPGHFLSRRNPTRKAMLPFKLLVARNVSILMYISFLTGMAMYAVFYFVDLYFALVHGKDSGESGVNLLYYLPGLAAGSYMAMFACNVWPLQTFATLFLGVVLEPLGLTLIALALDKEGMPFIIGMLVLTGVGTGVRFMPGTLHGIGYYPRQIASIVSLMSLMVSLGGTIATTLMLNIFNNTLSQGGINFSSAGSSSFDAIAGLGPVEQEYIRGKAKRGIVLAFYALSSFGWLGLIFTLALGNVTIGKKGKADKVVKGSYLGSLFRGEKPSEVE</sequence>
<dbReference type="InterPro" id="IPR011701">
    <property type="entry name" value="MFS"/>
</dbReference>
<evidence type="ECO:0000256" key="5">
    <source>
        <dbReference type="SAM" id="MobiDB-lite"/>
    </source>
</evidence>
<keyword evidence="9" id="KW-1185">Reference proteome</keyword>
<feature type="transmembrane region" description="Helical" evidence="6">
    <location>
        <begin position="525"/>
        <end position="552"/>
    </location>
</feature>
<evidence type="ECO:0000313" key="8">
    <source>
        <dbReference type="EMBL" id="OBT96626.1"/>
    </source>
</evidence>
<comment type="subcellular location">
    <subcellularLocation>
        <location evidence="1">Membrane</location>
        <topology evidence="1">Multi-pass membrane protein</topology>
    </subcellularLocation>
</comment>
<dbReference type="OrthoDB" id="6770063at2759"/>
<dbReference type="Pfam" id="PF07690">
    <property type="entry name" value="MFS_1"/>
    <property type="match status" value="1"/>
</dbReference>
<keyword evidence="2 6" id="KW-0812">Transmembrane</keyword>
<dbReference type="PROSITE" id="PS50850">
    <property type="entry name" value="MFS"/>
    <property type="match status" value="1"/>
</dbReference>
<feature type="transmembrane region" description="Helical" evidence="6">
    <location>
        <begin position="326"/>
        <end position="347"/>
    </location>
</feature>
<evidence type="ECO:0000256" key="1">
    <source>
        <dbReference type="ARBA" id="ARBA00004141"/>
    </source>
</evidence>
<feature type="transmembrane region" description="Helical" evidence="6">
    <location>
        <begin position="240"/>
        <end position="262"/>
    </location>
</feature>